<reference evidence="3 4" key="1">
    <citation type="journal article" date="2009" name="Nature">
        <title>Evolution of pathogenicity and sexual reproduction in eight Candida genomes.</title>
        <authorList>
            <person name="Butler G."/>
            <person name="Rasmussen M.D."/>
            <person name="Lin M.F."/>
            <person name="Santos M.A."/>
            <person name="Sakthikumar S."/>
            <person name="Munro C.A."/>
            <person name="Rheinbay E."/>
            <person name="Grabherr M."/>
            <person name="Forche A."/>
            <person name="Reedy J.L."/>
            <person name="Agrafioti I."/>
            <person name="Arnaud M.B."/>
            <person name="Bates S."/>
            <person name="Brown A.J."/>
            <person name="Brunke S."/>
            <person name="Costanzo M.C."/>
            <person name="Fitzpatrick D.A."/>
            <person name="de Groot P.W."/>
            <person name="Harris D."/>
            <person name="Hoyer L.L."/>
            <person name="Hube B."/>
            <person name="Klis F.M."/>
            <person name="Kodira C."/>
            <person name="Lennard N."/>
            <person name="Logue M.E."/>
            <person name="Martin R."/>
            <person name="Neiman A.M."/>
            <person name="Nikolaou E."/>
            <person name="Quail M.A."/>
            <person name="Quinn J."/>
            <person name="Santos M.C."/>
            <person name="Schmitzberger F.F."/>
            <person name="Sherlock G."/>
            <person name="Shah P."/>
            <person name="Silverstein K.A."/>
            <person name="Skrzypek M.S."/>
            <person name="Soll D."/>
            <person name="Staggs R."/>
            <person name="Stansfield I."/>
            <person name="Stumpf M.P."/>
            <person name="Sudbery P.E."/>
            <person name="Srikantha T."/>
            <person name="Zeng Q."/>
            <person name="Berman J."/>
            <person name="Berriman M."/>
            <person name="Heitman J."/>
            <person name="Gow N.A."/>
            <person name="Lorenz M.C."/>
            <person name="Birren B.W."/>
            <person name="Kellis M."/>
            <person name="Cuomo C.A."/>
        </authorList>
    </citation>
    <scope>NUCLEOTIDE SEQUENCE [LARGE SCALE GENOMIC DNA]</scope>
    <source>
        <strain evidence="4">ATCC 6260 / CBS 566 / DSM 6381 / JCM 1539 / NBRC 10279 / NRRL Y-324</strain>
    </source>
</reference>
<dbReference type="VEuPathDB" id="FungiDB:PGUG_00303"/>
<dbReference type="OrthoDB" id="9626941at2759"/>
<name>A5DAJ8_PICGU</name>
<dbReference type="RefSeq" id="XP_001486926.1">
    <property type="nucleotide sequence ID" value="XM_001486876.1"/>
</dbReference>
<dbReference type="InterPro" id="IPR013945">
    <property type="entry name" value="Pkr1"/>
</dbReference>
<organism evidence="3 4">
    <name type="scientific">Meyerozyma guilliermondii (strain ATCC 6260 / CBS 566 / DSM 6381 / JCM 1539 / NBRC 10279 / NRRL Y-324)</name>
    <name type="common">Yeast</name>
    <name type="synonym">Candida guilliermondii</name>
    <dbReference type="NCBI Taxonomy" id="294746"/>
    <lineage>
        <taxon>Eukaryota</taxon>
        <taxon>Fungi</taxon>
        <taxon>Dikarya</taxon>
        <taxon>Ascomycota</taxon>
        <taxon>Saccharomycotina</taxon>
        <taxon>Pichiomycetes</taxon>
        <taxon>Debaryomycetaceae</taxon>
        <taxon>Meyerozyma</taxon>
    </lineage>
</organism>
<dbReference type="HOGENOM" id="CLU_068499_1_0_1"/>
<dbReference type="EMBL" id="CH408155">
    <property type="protein sequence ID" value="EDK36205.1"/>
    <property type="molecule type" value="Genomic_DNA"/>
</dbReference>
<evidence type="ECO:0000256" key="1">
    <source>
        <dbReference type="SAM" id="MobiDB-lite"/>
    </source>
</evidence>
<evidence type="ECO:0000256" key="2">
    <source>
        <dbReference type="SAM" id="Phobius"/>
    </source>
</evidence>
<keyword evidence="4" id="KW-1185">Reference proteome</keyword>
<dbReference type="GeneID" id="5128970"/>
<dbReference type="OMA" id="VKLWEDI"/>
<feature type="compositionally biased region" description="Basic and acidic residues" evidence="1">
    <location>
        <begin position="79"/>
        <end position="92"/>
    </location>
</feature>
<evidence type="ECO:0000313" key="3">
    <source>
        <dbReference type="EMBL" id="EDK36205.1"/>
    </source>
</evidence>
<evidence type="ECO:0008006" key="5">
    <source>
        <dbReference type="Google" id="ProtNLM"/>
    </source>
</evidence>
<feature type="transmembrane region" description="Helical" evidence="2">
    <location>
        <begin position="20"/>
        <end position="40"/>
    </location>
</feature>
<keyword evidence="2" id="KW-1133">Transmembrane helix</keyword>
<dbReference type="FunCoup" id="A5DAJ8">
    <property type="interactions" value="28"/>
</dbReference>
<dbReference type="GO" id="GO:0070072">
    <property type="term" value="P:vacuolar proton-transporting V-type ATPase complex assembly"/>
    <property type="evidence" value="ECO:0007669"/>
    <property type="project" value="InterPro"/>
</dbReference>
<keyword evidence="2" id="KW-0812">Transmembrane</keyword>
<keyword evidence="2" id="KW-0472">Membrane</keyword>
<feature type="region of interest" description="Disordered" evidence="1">
    <location>
        <begin position="79"/>
        <end position="112"/>
    </location>
</feature>
<dbReference type="PANTHER" id="PTHR28251">
    <property type="entry name" value="V-TYPE ATPASE ASSEMBLY FACTOR PKR1"/>
    <property type="match status" value="1"/>
</dbReference>
<feature type="transmembrane region" description="Helical" evidence="2">
    <location>
        <begin position="47"/>
        <end position="66"/>
    </location>
</feature>
<dbReference type="Proteomes" id="UP000001997">
    <property type="component" value="Unassembled WGS sequence"/>
</dbReference>
<proteinExistence type="predicted"/>
<accession>A5DAJ8</accession>
<dbReference type="InParanoid" id="A5DAJ8"/>
<dbReference type="PANTHER" id="PTHR28251:SF1">
    <property type="entry name" value="V-TYPE ATPASE ASSEMBLY FACTOR PKR1"/>
    <property type="match status" value="1"/>
</dbReference>
<dbReference type="KEGG" id="pgu:PGUG_00303"/>
<protein>
    <recommendedName>
        <fullName evidence="5">V-type ATPase assembly factor PKR1</fullName>
    </recommendedName>
</protein>
<dbReference type="AlphaFoldDB" id="A5DAJ8"/>
<dbReference type="STRING" id="294746.A5DAJ8"/>
<dbReference type="eggNOG" id="ENOG502S6V3">
    <property type="taxonomic scope" value="Eukaryota"/>
</dbReference>
<sequence>MSFIEELWQSVFTPGTTPALIKATHGSFALLIASLIWLIYLSRSIHFVNLLVIALLLYGTVFWFIGELERTKLMSNEELDKASENASEKDASGRSTATENTGTEKKTTKRKV</sequence>
<gene>
    <name evidence="3" type="ORF">PGUG_00303</name>
</gene>
<evidence type="ECO:0000313" key="4">
    <source>
        <dbReference type="Proteomes" id="UP000001997"/>
    </source>
</evidence>
<dbReference type="Pfam" id="PF08636">
    <property type="entry name" value="Pkr1"/>
    <property type="match status" value="1"/>
</dbReference>
<dbReference type="GO" id="GO:0005789">
    <property type="term" value="C:endoplasmic reticulum membrane"/>
    <property type="evidence" value="ECO:0007669"/>
    <property type="project" value="TreeGrafter"/>
</dbReference>